<dbReference type="PANTHER" id="PTHR11102:SF160">
    <property type="entry name" value="ERAD-ASSOCIATED E3 UBIQUITIN-PROTEIN LIGASE COMPONENT HRD3"/>
    <property type="match status" value="1"/>
</dbReference>
<dbReference type="Pfam" id="PF08238">
    <property type="entry name" value="Sel1"/>
    <property type="match status" value="18"/>
</dbReference>
<dbReference type="PROSITE" id="PS00108">
    <property type="entry name" value="PROTEIN_KINASE_ST"/>
    <property type="match status" value="1"/>
</dbReference>
<dbReference type="InterPro" id="IPR006597">
    <property type="entry name" value="Sel1-like"/>
</dbReference>
<keyword evidence="2 4" id="KW-0067">ATP-binding</keyword>
<proteinExistence type="inferred from homology"/>
<feature type="binding site" evidence="4">
    <location>
        <position position="228"/>
    </location>
    <ligand>
        <name>ATP</name>
        <dbReference type="ChEBI" id="CHEBI:30616"/>
    </ligand>
</feature>
<dbReference type="SUPFAM" id="SSF56112">
    <property type="entry name" value="Protein kinase-like (PK-like)"/>
    <property type="match status" value="1"/>
</dbReference>
<protein>
    <recommendedName>
        <fullName evidence="5">Protein kinase domain-containing protein</fullName>
    </recommendedName>
</protein>
<dbReference type="PROSITE" id="PS00107">
    <property type="entry name" value="PROTEIN_KINASE_ATP"/>
    <property type="match status" value="1"/>
</dbReference>
<evidence type="ECO:0000256" key="2">
    <source>
        <dbReference type="ARBA" id="ARBA00022840"/>
    </source>
</evidence>
<dbReference type="SUPFAM" id="SSF81901">
    <property type="entry name" value="HCP-like"/>
    <property type="match status" value="3"/>
</dbReference>
<dbReference type="Gene3D" id="1.10.510.10">
    <property type="entry name" value="Transferase(Phosphotransferase) domain 1"/>
    <property type="match status" value="1"/>
</dbReference>
<sequence length="1287" mass="151107">MQKLYEEFTSLQASNEMPIRNHFCKDAFKRFTFLMITEDNLIFQAINQIVNVLKLIIIDEYEFLNKKYFIICFEQFLITINESDLGLIKEYLYQNTDSDVFILKKEMKAKFPTKMEQIGLILKDFKISYINQKLKSEISDFLCELQTQKNIQYFNIVKKCVSVYLIKQGYVNSYIDRIKNSKELFQSDSEKVYLKKGEYIALENIGFGSSSFVKMIYHIEKSIVYALKINQEDENKLFEREQKNYLTVQHPFLIKYYGIATFESQASLVLEYIEGSGLNNIQKMNLNLKEKMKIIFEIMIVIQYLHFTNFIYRDLKPNNVMINRDKTAVLIDLDRMIENISENKDDQSTRDFSSVYIAPEINEGDYSFSSDIYSIGMIIYFIIFERTPDCNQTNFPYENYNLKELFEKCINENPDKRPDILHLIYDFYMNCFSKMHDELIETNEIQSIDDKNIIQYFQYLVFLAECENPFSLYKIGRYYEKGILFPHNASKVCHYYQLSANKNYVKAQFKLGLFYYKGQYFEKNVQKAIHYFLLASEQNHAESNFYLGVIYYENKYVECDIEKSIKYFRKASGKNHIEAQFYLGNIYSEGKYIECDILRAIDYYEYCSQNGHSESQFKLGMIYYEGKHISQDIHAALKYLTLAAYNNNVNAQYNLGVIYHRGINVKPDFYTSINFLRMAAEQDHPLSIHYIGLIFYEEKFVTDAIEFFKKAAELNFLQSQFILGTIYYKGEYVKRDINQSIKYYSLAAKQNNPDAINELGAIYSEGKFIKVDINKAITYFQQASDLGYSISQYNLGIIYLYGKYVNADINKAIHFFALAAKGNHLTATFKLGYIYYIGYHIERDINKAIHYLTLAANQNHPSALNLLGIIYHDNKYVPRDINKSIYYFSLADKLNYDDAQLNLGIIYHNGEFVTRDINRAIYYFSRAAEQNNSDAQNNLGSLYLNGKFIQQDINKAIYYFNLAADLNNPLAFYNLGAIYYETKYSKHDINKAIHYLTLSSERCYSNAQCLLGQIYYDNKYIKRDINKAITYFSLASFQNNKDAQYFLGVIFSDGKYVQRNMKKAIEYLSLSAKNYNNNAALYLGCLYHQGKYIEKDIDKAIHYYKEASSFNNQFAKNNLGVIYKNNNLSLAKEYFNEAIKQKNDVLSMFNLANILLNENEINKSIDLLYKSSEKDFLPSQMLLIYILIGKLINIDSIQKEVSKFKCEEKIEAAKIMKWYEKIKIYLYLMSLSSFYDFFRSSDLLFINGSIFTSRQISEDKYEALNNKIPNINDIFYDGLGSDLLDQL</sequence>
<organism evidence="6 7">
    <name type="scientific">Tritrichomonas musculus</name>
    <dbReference type="NCBI Taxonomy" id="1915356"/>
    <lineage>
        <taxon>Eukaryota</taxon>
        <taxon>Metamonada</taxon>
        <taxon>Parabasalia</taxon>
        <taxon>Tritrichomonadida</taxon>
        <taxon>Tritrichomonadidae</taxon>
        <taxon>Tritrichomonas</taxon>
    </lineage>
</organism>
<comment type="similarity">
    <text evidence="3">Belongs to the sel-1 family.</text>
</comment>
<dbReference type="SMART" id="SM00220">
    <property type="entry name" value="S_TKc"/>
    <property type="match status" value="1"/>
</dbReference>
<dbReference type="SUPFAM" id="SSF48452">
    <property type="entry name" value="TPR-like"/>
    <property type="match status" value="1"/>
</dbReference>
<accession>A0ABR2IY82</accession>
<reference evidence="6 7" key="1">
    <citation type="submission" date="2024-04" db="EMBL/GenBank/DDBJ databases">
        <title>Tritrichomonas musculus Genome.</title>
        <authorList>
            <person name="Alves-Ferreira E."/>
            <person name="Grigg M."/>
            <person name="Lorenzi H."/>
            <person name="Galac M."/>
        </authorList>
    </citation>
    <scope>NUCLEOTIDE SEQUENCE [LARGE SCALE GENOMIC DNA]</scope>
    <source>
        <strain evidence="6 7">EAF2021</strain>
    </source>
</reference>
<dbReference type="CDD" id="cd00180">
    <property type="entry name" value="PKc"/>
    <property type="match status" value="1"/>
</dbReference>
<evidence type="ECO:0000313" key="7">
    <source>
        <dbReference type="Proteomes" id="UP001470230"/>
    </source>
</evidence>
<evidence type="ECO:0000313" key="6">
    <source>
        <dbReference type="EMBL" id="KAK8870179.1"/>
    </source>
</evidence>
<evidence type="ECO:0000256" key="3">
    <source>
        <dbReference type="ARBA" id="ARBA00038101"/>
    </source>
</evidence>
<feature type="domain" description="Protein kinase" evidence="5">
    <location>
        <begin position="199"/>
        <end position="429"/>
    </location>
</feature>
<evidence type="ECO:0000256" key="4">
    <source>
        <dbReference type="PROSITE-ProRule" id="PRU10141"/>
    </source>
</evidence>
<gene>
    <name evidence="6" type="ORF">M9Y10_008056</name>
</gene>
<dbReference type="SMART" id="SM00671">
    <property type="entry name" value="SEL1"/>
    <property type="match status" value="20"/>
</dbReference>
<keyword evidence="1 4" id="KW-0547">Nucleotide-binding</keyword>
<name>A0ABR2IY82_9EUKA</name>
<dbReference type="PANTHER" id="PTHR11102">
    <property type="entry name" value="SEL-1-LIKE PROTEIN"/>
    <property type="match status" value="1"/>
</dbReference>
<dbReference type="PROSITE" id="PS50011">
    <property type="entry name" value="PROTEIN_KINASE_DOM"/>
    <property type="match status" value="1"/>
</dbReference>
<dbReference type="InterPro" id="IPR017441">
    <property type="entry name" value="Protein_kinase_ATP_BS"/>
</dbReference>
<evidence type="ECO:0000259" key="5">
    <source>
        <dbReference type="PROSITE" id="PS50011"/>
    </source>
</evidence>
<dbReference type="Gene3D" id="1.25.40.10">
    <property type="entry name" value="Tetratricopeptide repeat domain"/>
    <property type="match status" value="4"/>
</dbReference>
<keyword evidence="7" id="KW-1185">Reference proteome</keyword>
<dbReference type="InterPro" id="IPR011009">
    <property type="entry name" value="Kinase-like_dom_sf"/>
</dbReference>
<dbReference type="Proteomes" id="UP001470230">
    <property type="component" value="Unassembled WGS sequence"/>
</dbReference>
<dbReference type="InterPro" id="IPR000719">
    <property type="entry name" value="Prot_kinase_dom"/>
</dbReference>
<comment type="caution">
    <text evidence="6">The sequence shown here is derived from an EMBL/GenBank/DDBJ whole genome shotgun (WGS) entry which is preliminary data.</text>
</comment>
<dbReference type="Pfam" id="PF00069">
    <property type="entry name" value="Pkinase"/>
    <property type="match status" value="1"/>
</dbReference>
<dbReference type="EMBL" id="JAPFFF010000014">
    <property type="protein sequence ID" value="KAK8870179.1"/>
    <property type="molecule type" value="Genomic_DNA"/>
</dbReference>
<dbReference type="InterPro" id="IPR011990">
    <property type="entry name" value="TPR-like_helical_dom_sf"/>
</dbReference>
<dbReference type="InterPro" id="IPR008271">
    <property type="entry name" value="Ser/Thr_kinase_AS"/>
</dbReference>
<evidence type="ECO:0000256" key="1">
    <source>
        <dbReference type="ARBA" id="ARBA00022741"/>
    </source>
</evidence>
<dbReference type="InterPro" id="IPR050767">
    <property type="entry name" value="Sel1_AlgK"/>
</dbReference>